<dbReference type="InterPro" id="IPR044730">
    <property type="entry name" value="RNase_H-like_dom_plant"/>
</dbReference>
<name>A0A834LKD0_RHOSS</name>
<keyword evidence="1" id="KW-0479">Metal-binding</keyword>
<dbReference type="Proteomes" id="UP000626092">
    <property type="component" value="Unassembled WGS sequence"/>
</dbReference>
<dbReference type="InterPro" id="IPR002156">
    <property type="entry name" value="RNaseH_domain"/>
</dbReference>
<evidence type="ECO:0000313" key="5">
    <source>
        <dbReference type="Proteomes" id="UP000626092"/>
    </source>
</evidence>
<dbReference type="Gene3D" id="3.60.10.10">
    <property type="entry name" value="Endonuclease/exonuclease/phosphatase"/>
    <property type="match status" value="1"/>
</dbReference>
<dbReference type="InterPro" id="IPR036691">
    <property type="entry name" value="Endo/exonu/phosph_ase_sf"/>
</dbReference>
<dbReference type="InterPro" id="IPR036397">
    <property type="entry name" value="RNaseH_sf"/>
</dbReference>
<dbReference type="PANTHER" id="PTHR44656">
    <property type="entry name" value="DEHYDROGENASE/REDUCTASE SDR FAMILY MEMBER 12"/>
    <property type="match status" value="1"/>
</dbReference>
<dbReference type="InterPro" id="IPR025836">
    <property type="entry name" value="Zn_knuckle_CX2CX4HX4C"/>
</dbReference>
<dbReference type="GO" id="GO:0008270">
    <property type="term" value="F:zinc ion binding"/>
    <property type="evidence" value="ECO:0007669"/>
    <property type="project" value="UniProtKB-KW"/>
</dbReference>
<evidence type="ECO:0000259" key="3">
    <source>
        <dbReference type="PROSITE" id="PS50158"/>
    </source>
</evidence>
<dbReference type="PANTHER" id="PTHR44656:SF7">
    <property type="entry name" value="DEHYDROGENASE_REDUCTASE SDR FAMILY MEMBER 12"/>
    <property type="match status" value="1"/>
</dbReference>
<dbReference type="Pfam" id="PF13456">
    <property type="entry name" value="RVT_3"/>
    <property type="match status" value="1"/>
</dbReference>
<dbReference type="InterPro" id="IPR012337">
    <property type="entry name" value="RNaseH-like_sf"/>
</dbReference>
<feature type="compositionally biased region" description="Low complexity" evidence="2">
    <location>
        <begin position="350"/>
        <end position="366"/>
    </location>
</feature>
<feature type="region of interest" description="Disordered" evidence="2">
    <location>
        <begin position="343"/>
        <end position="389"/>
    </location>
</feature>
<dbReference type="CDD" id="cd06222">
    <property type="entry name" value="RNase_H_like"/>
    <property type="match status" value="1"/>
</dbReference>
<organism evidence="4 5">
    <name type="scientific">Rhododendron simsii</name>
    <name type="common">Sims's rhododendron</name>
    <dbReference type="NCBI Taxonomy" id="118357"/>
    <lineage>
        <taxon>Eukaryota</taxon>
        <taxon>Viridiplantae</taxon>
        <taxon>Streptophyta</taxon>
        <taxon>Embryophyta</taxon>
        <taxon>Tracheophyta</taxon>
        <taxon>Spermatophyta</taxon>
        <taxon>Magnoliopsida</taxon>
        <taxon>eudicotyledons</taxon>
        <taxon>Gunneridae</taxon>
        <taxon>Pentapetalae</taxon>
        <taxon>asterids</taxon>
        <taxon>Ericales</taxon>
        <taxon>Ericaceae</taxon>
        <taxon>Ericoideae</taxon>
        <taxon>Rhodoreae</taxon>
        <taxon>Rhododendron</taxon>
    </lineage>
</organism>
<dbReference type="EMBL" id="WJXA01000006">
    <property type="protein sequence ID" value="KAF7140564.1"/>
    <property type="molecule type" value="Genomic_DNA"/>
</dbReference>
<accession>A0A834LKD0</accession>
<dbReference type="SUPFAM" id="SSF56219">
    <property type="entry name" value="DNase I-like"/>
    <property type="match status" value="1"/>
</dbReference>
<feature type="compositionally biased region" description="Basic and acidic residues" evidence="2">
    <location>
        <begin position="267"/>
        <end position="290"/>
    </location>
</feature>
<evidence type="ECO:0000313" key="4">
    <source>
        <dbReference type="EMBL" id="KAF7140564.1"/>
    </source>
</evidence>
<evidence type="ECO:0000256" key="1">
    <source>
        <dbReference type="PROSITE-ProRule" id="PRU00047"/>
    </source>
</evidence>
<feature type="domain" description="CCHC-type" evidence="3">
    <location>
        <begin position="195"/>
        <end position="209"/>
    </location>
</feature>
<evidence type="ECO:0000256" key="2">
    <source>
        <dbReference type="SAM" id="MobiDB-lite"/>
    </source>
</evidence>
<dbReference type="Gene3D" id="3.30.420.10">
    <property type="entry name" value="Ribonuclease H-like superfamily/Ribonuclease H"/>
    <property type="match status" value="1"/>
</dbReference>
<comment type="caution">
    <text evidence="4">The sequence shown here is derived from an EMBL/GenBank/DDBJ whole genome shotgun (WGS) entry which is preliminary data.</text>
</comment>
<dbReference type="SUPFAM" id="SSF53098">
    <property type="entry name" value="Ribonuclease H-like"/>
    <property type="match status" value="1"/>
</dbReference>
<reference evidence="4" key="1">
    <citation type="submission" date="2019-11" db="EMBL/GenBank/DDBJ databases">
        <authorList>
            <person name="Liu Y."/>
            <person name="Hou J."/>
            <person name="Li T.-Q."/>
            <person name="Guan C.-H."/>
            <person name="Wu X."/>
            <person name="Wu H.-Z."/>
            <person name="Ling F."/>
            <person name="Zhang R."/>
            <person name="Shi X.-G."/>
            <person name="Ren J.-P."/>
            <person name="Chen E.-F."/>
            <person name="Sun J.-M."/>
        </authorList>
    </citation>
    <scope>NUCLEOTIDE SEQUENCE</scope>
    <source>
        <strain evidence="4">Adult_tree_wgs_1</strain>
        <tissue evidence="4">Leaves</tissue>
    </source>
</reference>
<dbReference type="Pfam" id="PF14392">
    <property type="entry name" value="zf-CCHC_4"/>
    <property type="match status" value="1"/>
</dbReference>
<keyword evidence="1" id="KW-0863">Zinc-finger</keyword>
<dbReference type="Pfam" id="PF14111">
    <property type="entry name" value="DUF4283"/>
    <property type="match status" value="1"/>
</dbReference>
<dbReference type="InterPro" id="IPR001878">
    <property type="entry name" value="Znf_CCHC"/>
</dbReference>
<dbReference type="OrthoDB" id="1748441at2759"/>
<keyword evidence="1" id="KW-0862">Zinc</keyword>
<dbReference type="InterPro" id="IPR026960">
    <property type="entry name" value="RVT-Znf"/>
</dbReference>
<dbReference type="InterPro" id="IPR052992">
    <property type="entry name" value="SDR_member_12"/>
</dbReference>
<protein>
    <recommendedName>
        <fullName evidence="3">CCHC-type domain-containing protein</fullName>
    </recommendedName>
</protein>
<dbReference type="PROSITE" id="PS50158">
    <property type="entry name" value="ZF_CCHC"/>
    <property type="match status" value="1"/>
</dbReference>
<feature type="region of interest" description="Disordered" evidence="2">
    <location>
        <begin position="267"/>
        <end position="292"/>
    </location>
</feature>
<dbReference type="Pfam" id="PF13966">
    <property type="entry name" value="zf-RVT"/>
    <property type="match status" value="1"/>
</dbReference>
<keyword evidence="5" id="KW-1185">Reference proteome</keyword>
<gene>
    <name evidence="4" type="ORF">RHSIM_Rhsim06G0091800</name>
</gene>
<dbReference type="InterPro" id="IPR025558">
    <property type="entry name" value="DUF4283"/>
</dbReference>
<dbReference type="GO" id="GO:0003676">
    <property type="term" value="F:nucleic acid binding"/>
    <property type="evidence" value="ECO:0007669"/>
    <property type="project" value="InterPro"/>
</dbReference>
<sequence>MSESDYLDLEEGGGDNEASRTRCFLGRIVSDKTLNKIAVTNILHKAWNTRAEFSITPWSHNTTLFRFNDEEDRRSILRDAPWSVIGNLLVLKPLPEGVVASEMDFNTSPFWVQIHGLPVEKMTKVNAEIIGKRFACLLGIEAVSDGLLLQRSFLRVRVEVNISQPLPKGFWMRRKNPTGTDLWISYKYERLSDFCFACGRLGHENKNCKFVTREEGLSSGYGPELRTGSIRGPGLPMVDMESRVISSDPDHWPLGIERGLVARDQERVAPRVEPPRREDAGTGTEIEREQQSTNLLELDVASILTPGVVSVLAPGTKKSPSKLNVIPKLSPLNIPFYEGMGSLEPRGMTPNSPNDSASSNSRSGGPMYFVTEPGDSPKKANHPISPSCFGPFDPLNETGSLSPIQPNPTITALIQKLSPAHGHEDIILFDIFDRLLSIKRKINDSPTFLTKSKALKLDNHSYLPIIPIPELTPSLSITHPYNTRATIKKHFVPKKRNPIPESSTVLLGSNVDGSLVDVRIIQVNEDGKNSFVDVCQGIPTVGSESFASKTKGRWWLALNSHTLNADFGLEFGLSGGLALWWTANVSLFVEYASNNVVHTSCESLLNSKKLAMSFVYGSPTIQQKEAVWDQIRDIAFSIEGPWFCLGDFNDIAVAKEKFGGRSPSCSRISAFNDFLNDCALIDLGFKGHPFTWRNNRVGLEAVMGRLDKAFANIEGRQAFPQAMVFHDSAIGSDHCPIRLNLEEPLKIYRPFRFESMWTVEEDCEGIVKANWGSGGGNCNASTVVQKLDRCKRDLQAWHKGKFSKMKDQIATLKCKIEALQGGPISLASKLEEEQLTAKLNKLWEQKEMYWHQRARLNYMKFGDKHSKFFHITATQRRQRNLILRLKNEKEDWINSPRALSWSSNKISAEANANLCRSCDEPPLTVGDLLRDGGRGWNEEKIDSLFPPEMGNAIKSTPISWSGGEDKLIWAHSSSGNYSVKSGYHLAFQSTQENDTGQDSSSSKLSSTLWKKIWNLGSPPRLKHFLWRIIRNAVSTKENLFTRKCARSPMCGLCGAEIETIEHVLLRCEWTKEVWANSGIEFTTPVNRVVNVKKWFVSLLVEWGGQFSERMGLIAQICWAIWKQRNEWVFMQQKPNARVTLKRALGFHGEFLAAACSQINVPACNHGDSNVPKWQRPLNGSWKFNCDGAFNPSDKSAAFAVLVRDENGSVVEINHGRIRVSSALTAEAWAIRIAVSMALAWEKKDAIIESDCQPLVNMLQPESIALTEKSAETYKDKGIGFYSMHPGWAETPGVANSLPGFSKSICERKEETASEAIFLLSLYKCKIQAQPWCTRKKSFLRNFIYRLSGKLRTSEQGADTVIWLALMRKERLLSGAFYFDRVEAPKHLKFAATGGSHAAAMDSIINNLRSLSSLSSYNETQQ</sequence>
<dbReference type="GO" id="GO:0004523">
    <property type="term" value="F:RNA-DNA hybrid ribonuclease activity"/>
    <property type="evidence" value="ECO:0007669"/>
    <property type="project" value="InterPro"/>
</dbReference>
<proteinExistence type="predicted"/>